<evidence type="ECO:0000259" key="3">
    <source>
        <dbReference type="Pfam" id="PF00884"/>
    </source>
</evidence>
<proteinExistence type="inferred from homology"/>
<organism evidence="4 5">
    <name type="scientific">Mucilaginibacter yixingensis</name>
    <dbReference type="NCBI Taxonomy" id="1295612"/>
    <lineage>
        <taxon>Bacteria</taxon>
        <taxon>Pseudomonadati</taxon>
        <taxon>Bacteroidota</taxon>
        <taxon>Sphingobacteriia</taxon>
        <taxon>Sphingobacteriales</taxon>
        <taxon>Sphingobacteriaceae</taxon>
        <taxon>Mucilaginibacter</taxon>
    </lineage>
</organism>
<dbReference type="CDD" id="cd16034">
    <property type="entry name" value="sulfatase_like"/>
    <property type="match status" value="1"/>
</dbReference>
<dbReference type="AlphaFoldDB" id="A0A2T5J9A3"/>
<dbReference type="Gene3D" id="3.30.1120.10">
    <property type="match status" value="1"/>
</dbReference>
<dbReference type="PANTHER" id="PTHR42693:SF53">
    <property type="entry name" value="ENDO-4-O-SULFATASE"/>
    <property type="match status" value="1"/>
</dbReference>
<comment type="similarity">
    <text evidence="1">Belongs to the sulfatase family.</text>
</comment>
<reference evidence="4 5" key="1">
    <citation type="submission" date="2018-04" db="EMBL/GenBank/DDBJ databases">
        <title>Genomic Encyclopedia of Archaeal and Bacterial Type Strains, Phase II (KMG-II): from individual species to whole genera.</title>
        <authorList>
            <person name="Goeker M."/>
        </authorList>
    </citation>
    <scope>NUCLEOTIDE SEQUENCE [LARGE SCALE GENOMIC DNA]</scope>
    <source>
        <strain evidence="4 5">DSM 26809</strain>
    </source>
</reference>
<evidence type="ECO:0000256" key="2">
    <source>
        <dbReference type="ARBA" id="ARBA00022801"/>
    </source>
</evidence>
<evidence type="ECO:0000256" key="1">
    <source>
        <dbReference type="ARBA" id="ARBA00008779"/>
    </source>
</evidence>
<dbReference type="PANTHER" id="PTHR42693">
    <property type="entry name" value="ARYLSULFATASE FAMILY MEMBER"/>
    <property type="match status" value="1"/>
</dbReference>
<dbReference type="Proteomes" id="UP000244168">
    <property type="component" value="Unassembled WGS sequence"/>
</dbReference>
<dbReference type="InterPro" id="IPR050738">
    <property type="entry name" value="Sulfatase"/>
</dbReference>
<dbReference type="SUPFAM" id="SSF53649">
    <property type="entry name" value="Alkaline phosphatase-like"/>
    <property type="match status" value="1"/>
</dbReference>
<sequence>MKKITLWGLVLLAAGVAAFTVPRHKKVIPPKRPNLLIILVDQYRGQALGIEHKEQVMTPNLDSLARNGYLGEQMITNYPVCSPSRAMMMSGLYPLKNKVCGNVNSNTAPYGVELPADTRCWSDVLKDNGYYNGYIGKWHLDSPHEPYIPTSNNTQALAWNEWTSPDRRHGFDYWYAYGTYDMHMHPMYWDTKAGRDGFHYVDEWGPQHEADKAIEFLGDVKKKNTPFSLVVSMNPPHSPYTEVPQRYVDLYKNVPLADLLKDPNIPAENTPMGQEYRKSVKYYYACIAGVDDQVGRIVHYLKEQKLDDNTLVMFIADHGNCLGKHDEISKNNIYEESLRIPLIFYWKGHIRTQRDTSLLMSMADVYPTLLDLLGLKSKTPAGLEGHSFAANVLKGQGMQSQYQYFLGAVNPPNMKSGFRGIRTKQYKLAYVNQKGKVEGFLFDLQKDPFELNNLYNDEDATVQKLKPVLVSWLNKTNDPFSIKIQH</sequence>
<evidence type="ECO:0000313" key="5">
    <source>
        <dbReference type="Proteomes" id="UP000244168"/>
    </source>
</evidence>
<dbReference type="Pfam" id="PF00884">
    <property type="entry name" value="Sulfatase"/>
    <property type="match status" value="1"/>
</dbReference>
<dbReference type="RefSeq" id="WP_107828598.1">
    <property type="nucleotide sequence ID" value="NZ_CP160205.1"/>
</dbReference>
<protein>
    <submittedName>
        <fullName evidence="4">Arylsulfatase A-like enzyme</fullName>
    </submittedName>
</protein>
<dbReference type="InterPro" id="IPR017850">
    <property type="entry name" value="Alkaline_phosphatase_core_sf"/>
</dbReference>
<dbReference type="InterPro" id="IPR000917">
    <property type="entry name" value="Sulfatase_N"/>
</dbReference>
<gene>
    <name evidence="4" type="ORF">C8P68_104121</name>
</gene>
<dbReference type="OrthoDB" id="9789742at2"/>
<comment type="caution">
    <text evidence="4">The sequence shown here is derived from an EMBL/GenBank/DDBJ whole genome shotgun (WGS) entry which is preliminary data.</text>
</comment>
<dbReference type="EMBL" id="QAOQ01000004">
    <property type="protein sequence ID" value="PTQ96636.1"/>
    <property type="molecule type" value="Genomic_DNA"/>
</dbReference>
<keyword evidence="2" id="KW-0378">Hydrolase</keyword>
<dbReference type="GO" id="GO:0004065">
    <property type="term" value="F:arylsulfatase activity"/>
    <property type="evidence" value="ECO:0007669"/>
    <property type="project" value="TreeGrafter"/>
</dbReference>
<evidence type="ECO:0000313" key="4">
    <source>
        <dbReference type="EMBL" id="PTQ96636.1"/>
    </source>
</evidence>
<keyword evidence="5" id="KW-1185">Reference proteome</keyword>
<accession>A0A2T5J9A3</accession>
<feature type="domain" description="Sulfatase N-terminal" evidence="3">
    <location>
        <begin position="33"/>
        <end position="374"/>
    </location>
</feature>
<name>A0A2T5J9A3_9SPHI</name>
<dbReference type="Gene3D" id="3.40.720.10">
    <property type="entry name" value="Alkaline Phosphatase, subunit A"/>
    <property type="match status" value="1"/>
</dbReference>